<dbReference type="PANTHER" id="PTHR44591">
    <property type="entry name" value="STRESS RESPONSE REGULATOR PROTEIN 1"/>
    <property type="match status" value="1"/>
</dbReference>
<evidence type="ECO:0000313" key="6">
    <source>
        <dbReference type="Proteomes" id="UP000788419"/>
    </source>
</evidence>
<comment type="caution">
    <text evidence="5">The sequence shown here is derived from an EMBL/GenBank/DDBJ whole genome shotgun (WGS) entry which is preliminary data.</text>
</comment>
<feature type="modified residue" description="4-aspartylphosphate" evidence="2">
    <location>
        <position position="119"/>
    </location>
</feature>
<dbReference type="InterPro" id="IPR011006">
    <property type="entry name" value="CheY-like_superfamily"/>
</dbReference>
<dbReference type="InterPro" id="IPR050595">
    <property type="entry name" value="Bact_response_regulator"/>
</dbReference>
<evidence type="ECO:0000256" key="1">
    <source>
        <dbReference type="ARBA" id="ARBA00022553"/>
    </source>
</evidence>
<gene>
    <name evidence="5" type="ORF">CSC65_03055</name>
</gene>
<protein>
    <recommendedName>
        <fullName evidence="4">Response regulatory domain-containing protein</fullName>
    </recommendedName>
</protein>
<organism evidence="5 6">
    <name type="scientific">Pseudoxanthomonas daejeonensis</name>
    <dbReference type="NCBI Taxonomy" id="266062"/>
    <lineage>
        <taxon>Bacteria</taxon>
        <taxon>Pseudomonadati</taxon>
        <taxon>Pseudomonadota</taxon>
        <taxon>Gammaproteobacteria</taxon>
        <taxon>Lysobacterales</taxon>
        <taxon>Lysobacteraceae</taxon>
        <taxon>Pseudoxanthomonas</taxon>
    </lineage>
</organism>
<dbReference type="SMART" id="SM00448">
    <property type="entry name" value="REC"/>
    <property type="match status" value="1"/>
</dbReference>
<evidence type="ECO:0000256" key="3">
    <source>
        <dbReference type="SAM" id="MobiDB-lite"/>
    </source>
</evidence>
<evidence type="ECO:0000259" key="4">
    <source>
        <dbReference type="PROSITE" id="PS50110"/>
    </source>
</evidence>
<dbReference type="EMBL" id="PDWN01000002">
    <property type="protein sequence ID" value="KAF1697075.1"/>
    <property type="molecule type" value="Genomic_DNA"/>
</dbReference>
<accession>A0ABQ6ZB57</accession>
<dbReference type="PANTHER" id="PTHR44591:SF25">
    <property type="entry name" value="CHEMOTAXIS TWO-COMPONENT RESPONSE REGULATOR"/>
    <property type="match status" value="1"/>
</dbReference>
<feature type="region of interest" description="Disordered" evidence="3">
    <location>
        <begin position="186"/>
        <end position="205"/>
    </location>
</feature>
<keyword evidence="6" id="KW-1185">Reference proteome</keyword>
<evidence type="ECO:0000256" key="2">
    <source>
        <dbReference type="PROSITE-ProRule" id="PRU00169"/>
    </source>
</evidence>
<dbReference type="PROSITE" id="PS50110">
    <property type="entry name" value="RESPONSE_REGULATORY"/>
    <property type="match status" value="1"/>
</dbReference>
<name>A0ABQ6ZB57_9GAMM</name>
<feature type="domain" description="Response regulatory" evidence="4">
    <location>
        <begin position="70"/>
        <end position="184"/>
    </location>
</feature>
<evidence type="ECO:0000313" key="5">
    <source>
        <dbReference type="EMBL" id="KAF1697075.1"/>
    </source>
</evidence>
<dbReference type="Pfam" id="PF00072">
    <property type="entry name" value="Response_reg"/>
    <property type="match status" value="1"/>
</dbReference>
<dbReference type="Proteomes" id="UP000788419">
    <property type="component" value="Unassembled WGS sequence"/>
</dbReference>
<reference evidence="5 6" key="1">
    <citation type="submission" date="2017-10" db="EMBL/GenBank/DDBJ databases">
        <title>Whole genome sequencing of members of genus Pseudoxanthomonas.</title>
        <authorList>
            <person name="Kumar S."/>
            <person name="Bansal K."/>
            <person name="Kaur A."/>
            <person name="Patil P."/>
            <person name="Sharma S."/>
            <person name="Patil P.B."/>
        </authorList>
    </citation>
    <scope>NUCLEOTIDE SEQUENCE [LARGE SCALE GENOMIC DNA]</scope>
    <source>
        <strain evidence="5 6">DSM 17801</strain>
    </source>
</reference>
<sequence length="205" mass="22162">MRGRHDRRGLPAAARWRIPCRSARRDPCTRLACILAQACDGHKAPAWGQRPIAAPRYPGDGAAMSGKAPIIAVVDDEDDVRHSLQRLLRAAGFEVLVYGSGTEFLRHVTDSAPDCVVLDMHMPRLTGLDVQAALRERALVLPVVILTGNETDEMRTAAFAAGVDDYLAKPVDDDVLIGAIVAAMHHHGRPRGPGTSEPDTRRGTP</sequence>
<dbReference type="Gene3D" id="3.40.50.2300">
    <property type="match status" value="1"/>
</dbReference>
<dbReference type="SUPFAM" id="SSF52172">
    <property type="entry name" value="CheY-like"/>
    <property type="match status" value="1"/>
</dbReference>
<keyword evidence="1 2" id="KW-0597">Phosphoprotein</keyword>
<proteinExistence type="predicted"/>
<dbReference type="InterPro" id="IPR001789">
    <property type="entry name" value="Sig_transdc_resp-reg_receiver"/>
</dbReference>